<protein>
    <recommendedName>
        <fullName evidence="10">Xylose transport system permease protein XylH</fullName>
    </recommendedName>
</protein>
<feature type="region of interest" description="Disordered" evidence="11">
    <location>
        <begin position="1"/>
        <end position="20"/>
    </location>
</feature>
<evidence type="ECO:0000313" key="14">
    <source>
        <dbReference type="Proteomes" id="UP001611339"/>
    </source>
</evidence>
<feature type="transmembrane region" description="Helical" evidence="12">
    <location>
        <begin position="373"/>
        <end position="390"/>
    </location>
</feature>
<feature type="transmembrane region" description="Helical" evidence="12">
    <location>
        <begin position="160"/>
        <end position="180"/>
    </location>
</feature>
<evidence type="ECO:0000256" key="11">
    <source>
        <dbReference type="SAM" id="MobiDB-lite"/>
    </source>
</evidence>
<dbReference type="EMBL" id="JBIRUI010000001">
    <property type="protein sequence ID" value="MFI1712347.1"/>
    <property type="molecule type" value="Genomic_DNA"/>
</dbReference>
<feature type="transmembrane region" description="Helical" evidence="12">
    <location>
        <begin position="200"/>
        <end position="221"/>
    </location>
</feature>
<dbReference type="CDD" id="cd06579">
    <property type="entry name" value="TM_PBP1_transp_AraH_like"/>
    <property type="match status" value="1"/>
</dbReference>
<evidence type="ECO:0000256" key="9">
    <source>
        <dbReference type="ARBA" id="ARBA00035611"/>
    </source>
</evidence>
<comment type="function">
    <text evidence="9">Part of the binding-protein-dependent transport system for D-xylose. Probably responsible for the translocation of the substrate across the membrane.</text>
</comment>
<evidence type="ECO:0000256" key="2">
    <source>
        <dbReference type="ARBA" id="ARBA00022448"/>
    </source>
</evidence>
<keyword evidence="7 12" id="KW-1133">Transmembrane helix</keyword>
<evidence type="ECO:0000256" key="12">
    <source>
        <dbReference type="SAM" id="Phobius"/>
    </source>
</evidence>
<comment type="caution">
    <text evidence="13">The sequence shown here is derived from an EMBL/GenBank/DDBJ whole genome shotgun (WGS) entry which is preliminary data.</text>
</comment>
<evidence type="ECO:0000256" key="10">
    <source>
        <dbReference type="ARBA" id="ARBA00035686"/>
    </source>
</evidence>
<feature type="transmembrane region" description="Helical" evidence="12">
    <location>
        <begin position="312"/>
        <end position="336"/>
    </location>
</feature>
<feature type="transmembrane region" description="Helical" evidence="12">
    <location>
        <begin position="266"/>
        <end position="284"/>
    </location>
</feature>
<feature type="transmembrane region" description="Helical" evidence="12">
    <location>
        <begin position="242"/>
        <end position="260"/>
    </location>
</feature>
<gene>
    <name evidence="13" type="ORF">ACH407_02015</name>
</gene>
<keyword evidence="6 12" id="KW-0812">Transmembrane</keyword>
<dbReference type="PANTHER" id="PTHR32196:SF32">
    <property type="entry name" value="XYLOSE TRANSPORT SYSTEM PERMEASE PROTEIN XYLH"/>
    <property type="match status" value="1"/>
</dbReference>
<evidence type="ECO:0000313" key="13">
    <source>
        <dbReference type="EMBL" id="MFI1712347.1"/>
    </source>
</evidence>
<feature type="transmembrane region" description="Helical" evidence="12">
    <location>
        <begin position="50"/>
        <end position="66"/>
    </location>
</feature>
<feature type="transmembrane region" description="Helical" evidence="12">
    <location>
        <begin position="348"/>
        <end position="366"/>
    </location>
</feature>
<accession>A0ABW7U1N9</accession>
<dbReference type="PANTHER" id="PTHR32196">
    <property type="entry name" value="ABC TRANSPORTER PERMEASE PROTEIN YPHD-RELATED-RELATED"/>
    <property type="match status" value="1"/>
</dbReference>
<reference evidence="13 14" key="1">
    <citation type="submission" date="2024-10" db="EMBL/GenBank/DDBJ databases">
        <title>The Natural Products Discovery Center: Release of the First 8490 Sequenced Strains for Exploring Actinobacteria Biosynthetic Diversity.</title>
        <authorList>
            <person name="Kalkreuter E."/>
            <person name="Kautsar S.A."/>
            <person name="Yang D."/>
            <person name="Bader C.D."/>
            <person name="Teijaro C.N."/>
            <person name="Fluegel L."/>
            <person name="Davis C.M."/>
            <person name="Simpson J.R."/>
            <person name="Lauterbach L."/>
            <person name="Steele A.D."/>
            <person name="Gui C."/>
            <person name="Meng S."/>
            <person name="Li G."/>
            <person name="Viehrig K."/>
            <person name="Ye F."/>
            <person name="Su P."/>
            <person name="Kiefer A.F."/>
            <person name="Nichols A."/>
            <person name="Cepeda A.J."/>
            <person name="Yan W."/>
            <person name="Fan B."/>
            <person name="Jiang Y."/>
            <person name="Adhikari A."/>
            <person name="Zheng C.-J."/>
            <person name="Schuster L."/>
            <person name="Cowan T.M."/>
            <person name="Smanski M.J."/>
            <person name="Chevrette M.G."/>
            <person name="De Carvalho L.P.S."/>
            <person name="Shen B."/>
        </authorList>
    </citation>
    <scope>NUCLEOTIDE SEQUENCE [LARGE SCALE GENOMIC DNA]</scope>
    <source>
        <strain evidence="13 14">NPDC020602</strain>
    </source>
</reference>
<keyword evidence="8 12" id="KW-0472">Membrane</keyword>
<feature type="transmembrane region" description="Helical" evidence="12">
    <location>
        <begin position="396"/>
        <end position="414"/>
    </location>
</feature>
<sequence length="425" mass="44220">MKRDRTPGDASAQEPAPESMPAVDTRLLVREEGLKGYLGEFRRKVRSGELGSLPVVIAVIIIWTVFGSLDSTFLSAQNLSDLSQQIVGTGMIAVGIVFVLLLGEIDLSVGSVSGLCAAIFAVLNVLNGMNEWLALLVAIAGGAAVGLIHGFFFAKVGVPAFVVTLAGNLAWNGLMLQILGSSGTVNIPSESIVSKLYSTIFHSPAAAYVTAAVGVGLFLAASLLDARRRRSARVPFRPVAEIVLRTAVIAAIAFVTAYILNRYQGLPLALLIFLILLVVLDFVLRRTTYGRRIFAVGGNIEGARRAGISVPFVRMTVFSISGTMAAIGGIFLAGQIQSASQTSGGGNLLMNVIAAAVIGGTSLFGGRGSVWSALLGALVIGSIQSGMNIMGVSNAVQFMITGSVLLAAVVVDSLSRRSQKAAGRA</sequence>
<proteinExistence type="predicted"/>
<dbReference type="InterPro" id="IPR001851">
    <property type="entry name" value="ABC_transp_permease"/>
</dbReference>
<keyword evidence="5" id="KW-0762">Sugar transport</keyword>
<evidence type="ECO:0000256" key="6">
    <source>
        <dbReference type="ARBA" id="ARBA00022692"/>
    </source>
</evidence>
<evidence type="ECO:0000256" key="1">
    <source>
        <dbReference type="ARBA" id="ARBA00004651"/>
    </source>
</evidence>
<keyword evidence="14" id="KW-1185">Reference proteome</keyword>
<dbReference type="RefSeq" id="WP_398706665.1">
    <property type="nucleotide sequence ID" value="NZ_JBIRUI010000001.1"/>
</dbReference>
<evidence type="ECO:0000256" key="3">
    <source>
        <dbReference type="ARBA" id="ARBA00022475"/>
    </source>
</evidence>
<comment type="subcellular location">
    <subcellularLocation>
        <location evidence="1">Cell membrane</location>
        <topology evidence="1">Multi-pass membrane protein</topology>
    </subcellularLocation>
</comment>
<evidence type="ECO:0000256" key="4">
    <source>
        <dbReference type="ARBA" id="ARBA00022519"/>
    </source>
</evidence>
<feature type="transmembrane region" description="Helical" evidence="12">
    <location>
        <begin position="109"/>
        <end position="126"/>
    </location>
</feature>
<name>A0ABW7U1N9_9ACTN</name>
<dbReference type="Proteomes" id="UP001611339">
    <property type="component" value="Unassembled WGS sequence"/>
</dbReference>
<feature type="transmembrane region" description="Helical" evidence="12">
    <location>
        <begin position="86"/>
        <end position="102"/>
    </location>
</feature>
<keyword evidence="2" id="KW-0813">Transport</keyword>
<organism evidence="13 14">
    <name type="scientific">Streptomyces litmocidini</name>
    <dbReference type="NCBI Taxonomy" id="67318"/>
    <lineage>
        <taxon>Bacteria</taxon>
        <taxon>Bacillati</taxon>
        <taxon>Actinomycetota</taxon>
        <taxon>Actinomycetes</taxon>
        <taxon>Kitasatosporales</taxon>
        <taxon>Streptomycetaceae</taxon>
        <taxon>Streptomyces</taxon>
    </lineage>
</organism>
<dbReference type="Pfam" id="PF02653">
    <property type="entry name" value="BPD_transp_2"/>
    <property type="match status" value="1"/>
</dbReference>
<evidence type="ECO:0000256" key="7">
    <source>
        <dbReference type="ARBA" id="ARBA00022989"/>
    </source>
</evidence>
<evidence type="ECO:0000256" key="8">
    <source>
        <dbReference type="ARBA" id="ARBA00023136"/>
    </source>
</evidence>
<evidence type="ECO:0000256" key="5">
    <source>
        <dbReference type="ARBA" id="ARBA00022597"/>
    </source>
</evidence>
<keyword evidence="4" id="KW-0997">Cell inner membrane</keyword>
<keyword evidence="3" id="KW-1003">Cell membrane</keyword>
<feature type="transmembrane region" description="Helical" evidence="12">
    <location>
        <begin position="132"/>
        <end position="153"/>
    </location>
</feature>